<evidence type="ECO:0000313" key="2">
    <source>
        <dbReference type="EMBL" id="WNG49879.1"/>
    </source>
</evidence>
<dbReference type="Pfam" id="PF00542">
    <property type="entry name" value="Ribosomal_L12"/>
    <property type="match status" value="1"/>
</dbReference>
<reference evidence="2 3" key="1">
    <citation type="submission" date="2019-08" db="EMBL/GenBank/DDBJ databases">
        <title>Archangium and Cystobacter genomes.</title>
        <authorList>
            <person name="Chen I.-C.K."/>
            <person name="Wielgoss S."/>
        </authorList>
    </citation>
    <scope>NUCLEOTIDE SEQUENCE [LARGE SCALE GENOMIC DNA]</scope>
    <source>
        <strain evidence="2 3">Cbm 6</strain>
    </source>
</reference>
<dbReference type="InterPro" id="IPR013823">
    <property type="entry name" value="Ribosomal_bL12_C"/>
</dbReference>
<proteinExistence type="predicted"/>
<name>A0ABY9X392_9BACT</name>
<evidence type="ECO:0000313" key="3">
    <source>
        <dbReference type="Proteomes" id="UP001611383"/>
    </source>
</evidence>
<dbReference type="Proteomes" id="UP001611383">
    <property type="component" value="Chromosome"/>
</dbReference>
<dbReference type="EMBL" id="CP043494">
    <property type="protein sequence ID" value="WNG49879.1"/>
    <property type="molecule type" value="Genomic_DNA"/>
</dbReference>
<accession>A0ABY9X392</accession>
<gene>
    <name evidence="2" type="ORF">F0U60_41500</name>
</gene>
<evidence type="ECO:0000259" key="1">
    <source>
        <dbReference type="Pfam" id="PF00542"/>
    </source>
</evidence>
<dbReference type="InterPro" id="IPR014719">
    <property type="entry name" value="Ribosomal_bL12_C/ClpS-like"/>
</dbReference>
<keyword evidence="3" id="KW-1185">Reference proteome</keyword>
<sequence>MTTLAPSRAARFAMARPMPRLAPVMNRVFPFSVFTVGPFSRGPVGAAGHTPAYFVPPGSASATDRVKPWFDAGRMPTEYTCSACTLKVTLGSFHSHDVSDGYGGSTLLMCVQCGAQHSIRIAIGPEARASMMRPRVFWDVVLTDAGEHRVKVMHALHHALKCGLHEAMALVRSLPVKIGERLWEDQANQLKKRLETAGARVSLLSEPMQDVIERYRPVPRPLPMSDVHLSEVGPNRTQVMYIIHKVTRCGHERAQALVREAPVQLGYVLEGEQAAQLVLELETVGAKAHLTDPPPPEPPEARDHIGPYIPQAQDELSVGIPTPDGGMEWQPCQVLGERQGPAGRMELQLQQCARCHAQGALVSKLPADVNPCPGCGGQQTLNMTGGWIT</sequence>
<dbReference type="SUPFAM" id="SSF54736">
    <property type="entry name" value="ClpS-like"/>
    <property type="match status" value="2"/>
</dbReference>
<protein>
    <recommendedName>
        <fullName evidence="1">Large ribosomal subunit protein bL12 C-terminal domain-containing protein</fullName>
    </recommendedName>
</protein>
<dbReference type="Gene3D" id="3.30.1390.10">
    <property type="match status" value="2"/>
</dbReference>
<organism evidence="2 3">
    <name type="scientific">Archangium minus</name>
    <dbReference type="NCBI Taxonomy" id="83450"/>
    <lineage>
        <taxon>Bacteria</taxon>
        <taxon>Pseudomonadati</taxon>
        <taxon>Myxococcota</taxon>
        <taxon>Myxococcia</taxon>
        <taxon>Myxococcales</taxon>
        <taxon>Cystobacterineae</taxon>
        <taxon>Archangiaceae</taxon>
        <taxon>Archangium</taxon>
    </lineage>
</organism>
<feature type="domain" description="Large ribosomal subunit protein bL12 C-terminal" evidence="1">
    <location>
        <begin position="139"/>
        <end position="203"/>
    </location>
</feature>